<evidence type="ECO:0000256" key="1">
    <source>
        <dbReference type="ARBA" id="ARBA00009737"/>
    </source>
</evidence>
<organism evidence="2">
    <name type="scientific">Anthurium amnicola</name>
    <dbReference type="NCBI Taxonomy" id="1678845"/>
    <lineage>
        <taxon>Eukaryota</taxon>
        <taxon>Viridiplantae</taxon>
        <taxon>Streptophyta</taxon>
        <taxon>Embryophyta</taxon>
        <taxon>Tracheophyta</taxon>
        <taxon>Spermatophyta</taxon>
        <taxon>Magnoliopsida</taxon>
        <taxon>Liliopsida</taxon>
        <taxon>Araceae</taxon>
        <taxon>Pothoideae</taxon>
        <taxon>Potheae</taxon>
        <taxon>Anthurium</taxon>
    </lineage>
</organism>
<dbReference type="PANTHER" id="PTHR33732">
    <property type="entry name" value="REF/SRPP-LIKE PROTEIN OS05G0151300/LOC_OS05G05940"/>
    <property type="match status" value="1"/>
</dbReference>
<dbReference type="PANTHER" id="PTHR33732:SF3">
    <property type="entry name" value="OS07G0671800 PROTEIN"/>
    <property type="match status" value="1"/>
</dbReference>
<proteinExistence type="inferred from homology"/>
<feature type="non-terminal residue" evidence="2">
    <location>
        <position position="260"/>
    </location>
</feature>
<feature type="non-terminal residue" evidence="2">
    <location>
        <position position="1"/>
    </location>
</feature>
<comment type="similarity">
    <text evidence="1">Belongs to the REF/SRPP family.</text>
</comment>
<dbReference type="AlphaFoldDB" id="A0A1D1Y0F6"/>
<protein>
    <submittedName>
        <fullName evidence="2">Stress-related protein</fullName>
    </submittedName>
</protein>
<dbReference type="EMBL" id="GDJX01019808">
    <property type="protein sequence ID" value="JAT48128.1"/>
    <property type="molecule type" value="Transcribed_RNA"/>
</dbReference>
<reference evidence="2" key="1">
    <citation type="submission" date="2015-07" db="EMBL/GenBank/DDBJ databases">
        <title>Transcriptome Assembly of Anthurium amnicola.</title>
        <authorList>
            <person name="Suzuki J."/>
        </authorList>
    </citation>
    <scope>NUCLEOTIDE SEQUENCE</scope>
</reference>
<name>A0A1D1Y0F6_9ARAE</name>
<evidence type="ECO:0000313" key="2">
    <source>
        <dbReference type="EMBL" id="JAT48128.1"/>
    </source>
</evidence>
<dbReference type="Pfam" id="PF05755">
    <property type="entry name" value="REF"/>
    <property type="match status" value="1"/>
</dbReference>
<sequence length="260" mass="27991">SVRSAFHFVEIPNPRKCSIMEESGAEQQQAEISQEGQKLKYLGFVHLAAMQAVVCFARLYGYAKESSGPLRPGVETVEGTVKSVVGPVYHRFHDVPYELLKFVDAKVDDSLIELERHVPSAVKEASAQAYTAAQKAPEVARSVAGEVQRAGVVGTAVTLAKGAVSKCEPTAKQLYARYEPAAERFAVAAWRALNRLPLFPQVAQIAVPTAAYWSEKYNVAVCYGAEKGYAVAAYLPLVPTERIAKVFGSAGDEGAAADTP</sequence>
<gene>
    <name evidence="2" type="primary">SRP_1</name>
    <name evidence="2" type="ORF">g.88899</name>
</gene>
<dbReference type="InterPro" id="IPR008802">
    <property type="entry name" value="REF"/>
</dbReference>
<accession>A0A1D1Y0F6</accession>